<sequence length="252" mass="28398">MTYQFMEMQGDVNDIVPPPCLGPFPYSYSYELSITQAQGSTTIYFCYDKKDCTTRTLSAVIQMGSQEVLKQQCAFQPYQGLSAFGVTPLASAPSVQKEMKPQRVIGNTRLDIEPYTFSSFHVGTKDPLVWGMFCKQYNWPDGPDGRNFNSRGSLYYRNTWRNENETWLFIREIKNCPCYPACAACEELVDGTVWLRRVQTGAEGKKCLAAFGITEDACPFTIIGVSGGPVFFYDKIPLQDGSPQVLMFITMK</sequence>
<dbReference type="AlphaFoldDB" id="L1J0K9"/>
<reference evidence="3" key="2">
    <citation type="submission" date="2012-11" db="EMBL/GenBank/DDBJ databases">
        <authorList>
            <person name="Kuo A."/>
            <person name="Curtis B.A."/>
            <person name="Tanifuji G."/>
            <person name="Burki F."/>
            <person name="Gruber A."/>
            <person name="Irimia M."/>
            <person name="Maruyama S."/>
            <person name="Arias M.C."/>
            <person name="Ball S.G."/>
            <person name="Gile G.H."/>
            <person name="Hirakawa Y."/>
            <person name="Hopkins J.F."/>
            <person name="Rensing S.A."/>
            <person name="Schmutz J."/>
            <person name="Symeonidi A."/>
            <person name="Elias M."/>
            <person name="Eveleigh R.J."/>
            <person name="Herman E.K."/>
            <person name="Klute M.J."/>
            <person name="Nakayama T."/>
            <person name="Obornik M."/>
            <person name="Reyes-Prieto A."/>
            <person name="Armbrust E.V."/>
            <person name="Aves S.J."/>
            <person name="Beiko R.G."/>
            <person name="Coutinho P."/>
            <person name="Dacks J.B."/>
            <person name="Durnford D.G."/>
            <person name="Fast N.M."/>
            <person name="Green B.R."/>
            <person name="Grisdale C."/>
            <person name="Hempe F."/>
            <person name="Henrissat B."/>
            <person name="Hoppner M.P."/>
            <person name="Ishida K.-I."/>
            <person name="Kim E."/>
            <person name="Koreny L."/>
            <person name="Kroth P.G."/>
            <person name="Liu Y."/>
            <person name="Malik S.-B."/>
            <person name="Maier U.G."/>
            <person name="McRose D."/>
            <person name="Mock T."/>
            <person name="Neilson J.A."/>
            <person name="Onodera N.T."/>
            <person name="Poole A.M."/>
            <person name="Pritham E.J."/>
            <person name="Richards T.A."/>
            <person name="Rocap G."/>
            <person name="Roy S.W."/>
            <person name="Sarai C."/>
            <person name="Schaack S."/>
            <person name="Shirato S."/>
            <person name="Slamovits C.H."/>
            <person name="Spencer D.F."/>
            <person name="Suzuki S."/>
            <person name="Worden A.Z."/>
            <person name="Zauner S."/>
            <person name="Barry K."/>
            <person name="Bell C."/>
            <person name="Bharti A.K."/>
            <person name="Crow J.A."/>
            <person name="Grimwood J."/>
            <person name="Kramer R."/>
            <person name="Lindquist E."/>
            <person name="Lucas S."/>
            <person name="Salamov A."/>
            <person name="McFadden G.I."/>
            <person name="Lane C.E."/>
            <person name="Keeling P.J."/>
            <person name="Gray M.W."/>
            <person name="Grigoriev I.V."/>
            <person name="Archibald J.M."/>
        </authorList>
    </citation>
    <scope>NUCLEOTIDE SEQUENCE</scope>
    <source>
        <strain evidence="3">CCMP2712</strain>
    </source>
</reference>
<proteinExistence type="predicted"/>
<dbReference type="PaxDb" id="55529-EKX42046"/>
<reference evidence="2" key="3">
    <citation type="submission" date="2015-06" db="UniProtKB">
        <authorList>
            <consortium name="EnsemblProtists"/>
        </authorList>
    </citation>
    <scope>IDENTIFICATION</scope>
</reference>
<dbReference type="Proteomes" id="UP000011087">
    <property type="component" value="Unassembled WGS sequence"/>
</dbReference>
<gene>
    <name evidence="1" type="ORF">GUITHDRAFT_111898</name>
</gene>
<name>L1J0K9_GUITC</name>
<keyword evidence="3" id="KW-1185">Reference proteome</keyword>
<evidence type="ECO:0000313" key="2">
    <source>
        <dbReference type="EnsemblProtists" id="EKX42046"/>
    </source>
</evidence>
<dbReference type="GeneID" id="17298667"/>
<dbReference type="KEGG" id="gtt:GUITHDRAFT_111898"/>
<dbReference type="RefSeq" id="XP_005829026.1">
    <property type="nucleotide sequence ID" value="XM_005828969.1"/>
</dbReference>
<protein>
    <submittedName>
        <fullName evidence="1 2">Uncharacterized protein</fullName>
    </submittedName>
</protein>
<evidence type="ECO:0000313" key="3">
    <source>
        <dbReference type="Proteomes" id="UP000011087"/>
    </source>
</evidence>
<dbReference type="EnsemblProtists" id="EKX42046">
    <property type="protein sequence ID" value="EKX42046"/>
    <property type="gene ID" value="GUITHDRAFT_111898"/>
</dbReference>
<reference evidence="1 3" key="1">
    <citation type="journal article" date="2012" name="Nature">
        <title>Algal genomes reveal evolutionary mosaicism and the fate of nucleomorphs.</title>
        <authorList>
            <consortium name="DOE Joint Genome Institute"/>
            <person name="Curtis B.A."/>
            <person name="Tanifuji G."/>
            <person name="Burki F."/>
            <person name="Gruber A."/>
            <person name="Irimia M."/>
            <person name="Maruyama S."/>
            <person name="Arias M.C."/>
            <person name="Ball S.G."/>
            <person name="Gile G.H."/>
            <person name="Hirakawa Y."/>
            <person name="Hopkins J.F."/>
            <person name="Kuo A."/>
            <person name="Rensing S.A."/>
            <person name="Schmutz J."/>
            <person name="Symeonidi A."/>
            <person name="Elias M."/>
            <person name="Eveleigh R.J."/>
            <person name="Herman E.K."/>
            <person name="Klute M.J."/>
            <person name="Nakayama T."/>
            <person name="Obornik M."/>
            <person name="Reyes-Prieto A."/>
            <person name="Armbrust E.V."/>
            <person name="Aves S.J."/>
            <person name="Beiko R.G."/>
            <person name="Coutinho P."/>
            <person name="Dacks J.B."/>
            <person name="Durnford D.G."/>
            <person name="Fast N.M."/>
            <person name="Green B.R."/>
            <person name="Grisdale C.J."/>
            <person name="Hempel F."/>
            <person name="Henrissat B."/>
            <person name="Hoppner M.P."/>
            <person name="Ishida K."/>
            <person name="Kim E."/>
            <person name="Koreny L."/>
            <person name="Kroth P.G."/>
            <person name="Liu Y."/>
            <person name="Malik S.B."/>
            <person name="Maier U.G."/>
            <person name="McRose D."/>
            <person name="Mock T."/>
            <person name="Neilson J.A."/>
            <person name="Onodera N.T."/>
            <person name="Poole A.M."/>
            <person name="Pritham E.J."/>
            <person name="Richards T.A."/>
            <person name="Rocap G."/>
            <person name="Roy S.W."/>
            <person name="Sarai C."/>
            <person name="Schaack S."/>
            <person name="Shirato S."/>
            <person name="Slamovits C.H."/>
            <person name="Spencer D.F."/>
            <person name="Suzuki S."/>
            <person name="Worden A.Z."/>
            <person name="Zauner S."/>
            <person name="Barry K."/>
            <person name="Bell C."/>
            <person name="Bharti A.K."/>
            <person name="Crow J.A."/>
            <person name="Grimwood J."/>
            <person name="Kramer R."/>
            <person name="Lindquist E."/>
            <person name="Lucas S."/>
            <person name="Salamov A."/>
            <person name="McFadden G.I."/>
            <person name="Lane C.E."/>
            <person name="Keeling P.J."/>
            <person name="Gray M.W."/>
            <person name="Grigoriev I.V."/>
            <person name="Archibald J.M."/>
        </authorList>
    </citation>
    <scope>NUCLEOTIDE SEQUENCE</scope>
    <source>
        <strain evidence="1 3">CCMP2712</strain>
    </source>
</reference>
<dbReference type="EMBL" id="JH993019">
    <property type="protein sequence ID" value="EKX42046.1"/>
    <property type="molecule type" value="Genomic_DNA"/>
</dbReference>
<organism evidence="1">
    <name type="scientific">Guillardia theta (strain CCMP2712)</name>
    <name type="common">Cryptophyte</name>
    <dbReference type="NCBI Taxonomy" id="905079"/>
    <lineage>
        <taxon>Eukaryota</taxon>
        <taxon>Cryptophyceae</taxon>
        <taxon>Pyrenomonadales</taxon>
        <taxon>Geminigeraceae</taxon>
        <taxon>Guillardia</taxon>
    </lineage>
</organism>
<accession>L1J0K9</accession>
<dbReference type="HOGENOM" id="CLU_1104509_0_0_1"/>
<evidence type="ECO:0000313" key="1">
    <source>
        <dbReference type="EMBL" id="EKX42046.1"/>
    </source>
</evidence>